<sequence>MSAPEPRPPKILKPKLHNRKNITNRWLQEEAFSDTYYQNKTGNWLNIRIDVILRIIKVLHALAEKEHSIDYASTSRFHEQSELVIIDIYTLFLEKLKVRNMSREYFSLITDMLTSTENLDTNVATQRRWLFCWAANERDKFRRREVKAPTMGGGAGEEHPDTHDDFSEGDIAADEVDKKKRHLQIKDCAPVIDREGRAVALLHLGDPNGTQNHFLPLQSIVQAIELLEQGKRIARGNIQLVLGYWKYAGARAYLVPQEIIDRAKAGDTESAPAGFLRVNTVLEGGPGHKAGVRTGDFIIDCNGRLLKSYLDLEAVLDTSIGQTITLGIVREGERLNTPVQVQDYAETEPREIYELHESVFHGIPSRIAMTFNIPIDSGVFVASSFGDVSAGSILTKLGHSRIRTLRDLFEAIHRIPHGSRVNAIYMNTKKQEVTVLTNVYTKNLPETYSILKEDIGKIWRSQVDTFDPMDGPNDQLQVPSIAEVDGPHGKDAWQSAHVTVAVYSPIFSPYRFRMPGVLLRTKPVPIVLTTRWAGMTKMATVTVTCANREIHAKIKALKEAYMFIQLSEECLPRSISTSDAIQLGMKSMVSGCIPEDCNSAAQPRPILVGRAFKGYPQSGLKLGDIILSIDGKQIRQLSDLKKYLGTGTTAAEDMSYRSPCRMEKIPNGVWIKSIGGAEVRCIDDIIALLREKQYQEGEKVIVRTIGPTGQELVYQIRTDNKFFPVFEWLPQKGDVPWRLIQHTGSNFNRQIPDGTLDPDLYSYH</sequence>
<dbReference type="InterPro" id="IPR036034">
    <property type="entry name" value="PDZ_sf"/>
</dbReference>
<protein>
    <recommendedName>
        <fullName evidence="1">PDZ domain-containing protein</fullName>
    </recommendedName>
</protein>
<evidence type="ECO:0000313" key="3">
    <source>
        <dbReference type="Proteomes" id="UP001221413"/>
    </source>
</evidence>
<dbReference type="SUPFAM" id="SSF50156">
    <property type="entry name" value="PDZ domain-like"/>
    <property type="match status" value="2"/>
</dbReference>
<dbReference type="Proteomes" id="UP001221413">
    <property type="component" value="Unassembled WGS sequence"/>
</dbReference>
<feature type="domain" description="PDZ" evidence="1">
    <location>
        <begin position="278"/>
        <end position="330"/>
    </location>
</feature>
<dbReference type="AlphaFoldDB" id="A0AAD6IUA3"/>
<dbReference type="EMBL" id="JAQGDS010000009">
    <property type="protein sequence ID" value="KAJ6258154.1"/>
    <property type="molecule type" value="Genomic_DNA"/>
</dbReference>
<keyword evidence="3" id="KW-1185">Reference proteome</keyword>
<organism evidence="2 3">
    <name type="scientific">Drechslerella dactyloides</name>
    <name type="common">Nematode-trapping fungus</name>
    <name type="synonym">Arthrobotrys dactyloides</name>
    <dbReference type="NCBI Taxonomy" id="74499"/>
    <lineage>
        <taxon>Eukaryota</taxon>
        <taxon>Fungi</taxon>
        <taxon>Dikarya</taxon>
        <taxon>Ascomycota</taxon>
        <taxon>Pezizomycotina</taxon>
        <taxon>Orbiliomycetes</taxon>
        <taxon>Orbiliales</taxon>
        <taxon>Orbiliaceae</taxon>
        <taxon>Drechslerella</taxon>
    </lineage>
</organism>
<evidence type="ECO:0000259" key="1">
    <source>
        <dbReference type="Pfam" id="PF17820"/>
    </source>
</evidence>
<accession>A0AAD6IUA3</accession>
<evidence type="ECO:0000313" key="2">
    <source>
        <dbReference type="EMBL" id="KAJ6258154.1"/>
    </source>
</evidence>
<dbReference type="Pfam" id="PF17820">
    <property type="entry name" value="PDZ_6"/>
    <property type="match status" value="1"/>
</dbReference>
<dbReference type="InterPro" id="IPR041489">
    <property type="entry name" value="PDZ_6"/>
</dbReference>
<proteinExistence type="predicted"/>
<dbReference type="PANTHER" id="PTHR46366">
    <property type="entry name" value="PRO-APOPTOTIC SERINE PROTEASE NMA111"/>
    <property type="match status" value="1"/>
</dbReference>
<reference evidence="2" key="1">
    <citation type="submission" date="2023-01" db="EMBL/GenBank/DDBJ databases">
        <title>The chitinases involved in constricting ring structure development in the nematode-trapping fungus Drechslerella dactyloides.</title>
        <authorList>
            <person name="Wang R."/>
            <person name="Zhang L."/>
            <person name="Tang P."/>
            <person name="Li S."/>
            <person name="Liang L."/>
        </authorList>
    </citation>
    <scope>NUCLEOTIDE SEQUENCE</scope>
    <source>
        <strain evidence="2">YMF1.00031</strain>
    </source>
</reference>
<dbReference type="PANTHER" id="PTHR46366:SF1">
    <property type="entry name" value="PDZ DOMAIN-CONTAINING PROTEIN C1685.05"/>
    <property type="match status" value="1"/>
</dbReference>
<name>A0AAD6IUA3_DREDA</name>
<comment type="caution">
    <text evidence="2">The sequence shown here is derived from an EMBL/GenBank/DDBJ whole genome shotgun (WGS) entry which is preliminary data.</text>
</comment>
<dbReference type="CDD" id="cd06779">
    <property type="entry name" value="cpPDZ_Deg_HtrA-like"/>
    <property type="match status" value="1"/>
</dbReference>
<gene>
    <name evidence="2" type="ORF">Dda_7071</name>
</gene>
<dbReference type="Gene3D" id="2.30.42.10">
    <property type="match status" value="1"/>
</dbReference>